<dbReference type="Pfam" id="PF00561">
    <property type="entry name" value="Abhydrolase_1"/>
    <property type="match status" value="1"/>
</dbReference>
<dbReference type="Proteomes" id="UP000255355">
    <property type="component" value="Unassembled WGS sequence"/>
</dbReference>
<evidence type="ECO:0000313" key="3">
    <source>
        <dbReference type="Proteomes" id="UP000255355"/>
    </source>
</evidence>
<dbReference type="InterPro" id="IPR000073">
    <property type="entry name" value="AB_hydrolase_1"/>
</dbReference>
<reference evidence="2 3" key="1">
    <citation type="submission" date="2018-07" db="EMBL/GenBank/DDBJ databases">
        <title>Genomic Encyclopedia of Type Strains, Phase IV (KMG-IV): sequencing the most valuable type-strain genomes for metagenomic binning, comparative biology and taxonomic classification.</title>
        <authorList>
            <person name="Goeker M."/>
        </authorList>
    </citation>
    <scope>NUCLEOTIDE SEQUENCE [LARGE SCALE GENOMIC DNA]</scope>
    <source>
        <strain evidence="2 3">DSM 44952</strain>
    </source>
</reference>
<keyword evidence="3" id="KW-1185">Reference proteome</keyword>
<comment type="caution">
    <text evidence="2">The sequence shown here is derived from an EMBL/GenBank/DDBJ whole genome shotgun (WGS) entry which is preliminary data.</text>
</comment>
<dbReference type="AlphaFoldDB" id="A0A370HAU5"/>
<name>A0A370HAU5_9NOCA</name>
<feature type="domain" description="AB hydrolase-1" evidence="1">
    <location>
        <begin position="36"/>
        <end position="262"/>
    </location>
</feature>
<evidence type="ECO:0000259" key="1">
    <source>
        <dbReference type="Pfam" id="PF00561"/>
    </source>
</evidence>
<dbReference type="STRING" id="1210089.GCA_001613165_01618"/>
<dbReference type="GO" id="GO:0004806">
    <property type="term" value="F:triacylglycerol lipase activity"/>
    <property type="evidence" value="ECO:0007669"/>
    <property type="project" value="TreeGrafter"/>
</dbReference>
<accession>A0A370HAU5</accession>
<protein>
    <submittedName>
        <fullName evidence="2">3-oxoadipate enol-lactonase</fullName>
    </submittedName>
</protein>
<dbReference type="PANTHER" id="PTHR43433">
    <property type="entry name" value="HYDROLASE, ALPHA/BETA FOLD FAMILY PROTEIN"/>
    <property type="match status" value="1"/>
</dbReference>
<dbReference type="EMBL" id="QQAZ01000002">
    <property type="protein sequence ID" value="RDI54053.1"/>
    <property type="molecule type" value="Genomic_DNA"/>
</dbReference>
<dbReference type="InterPro" id="IPR029058">
    <property type="entry name" value="AB_hydrolase_fold"/>
</dbReference>
<dbReference type="GO" id="GO:0046503">
    <property type="term" value="P:glycerolipid catabolic process"/>
    <property type="evidence" value="ECO:0007669"/>
    <property type="project" value="TreeGrafter"/>
</dbReference>
<organism evidence="2 3">
    <name type="scientific">Nocardia mexicana</name>
    <dbReference type="NCBI Taxonomy" id="279262"/>
    <lineage>
        <taxon>Bacteria</taxon>
        <taxon>Bacillati</taxon>
        <taxon>Actinomycetota</taxon>
        <taxon>Actinomycetes</taxon>
        <taxon>Mycobacteriales</taxon>
        <taxon>Nocardiaceae</taxon>
        <taxon>Nocardia</taxon>
    </lineage>
</organism>
<dbReference type="Gene3D" id="3.40.50.1820">
    <property type="entry name" value="alpha/beta hydrolase"/>
    <property type="match status" value="1"/>
</dbReference>
<dbReference type="PANTHER" id="PTHR43433:SF5">
    <property type="entry name" value="AB HYDROLASE-1 DOMAIN-CONTAINING PROTEIN"/>
    <property type="match status" value="1"/>
</dbReference>
<dbReference type="SUPFAM" id="SSF53474">
    <property type="entry name" value="alpha/beta-Hydrolases"/>
    <property type="match status" value="1"/>
</dbReference>
<dbReference type="InterPro" id="IPR050471">
    <property type="entry name" value="AB_hydrolase"/>
</dbReference>
<gene>
    <name evidence="2" type="ORF">DFR68_102175</name>
</gene>
<proteinExistence type="predicted"/>
<dbReference type="PRINTS" id="PR00111">
    <property type="entry name" value="ABHYDROLASE"/>
</dbReference>
<sequence>MRSILRKRNATVEARDGAELVCTIAGEGPSVLLVSGSNRAAAWHPVTVPALVEAGYQVVTYDHRGMPPSEVTDAPYTIGQLTDDMFAVVDALGLEPCHVVGTSMGGMIAQTAVVARPTAFLSATFIAGIGDVSQFGQAFMDTLVEVHSMEPVPPAMRRLLGLDLVRPVGDWEATERDYLSIADSMMGGPRPYDGRVGHAAACRDWAHRSHTAELERIRLPALVVAGQQDSLFPPDALRAAAASMPNAEFAEIPGGSHVAFVDMPAIADILIDFLHRTDNHLISAGVSQEADIAVAGR</sequence>
<evidence type="ECO:0000313" key="2">
    <source>
        <dbReference type="EMBL" id="RDI54053.1"/>
    </source>
</evidence>
<dbReference type="RefSeq" id="WP_068015848.1">
    <property type="nucleotide sequence ID" value="NZ_QQAZ01000002.1"/>
</dbReference>